<proteinExistence type="predicted"/>
<name>A0A7G1G5K5_9BACT</name>
<dbReference type="InterPro" id="IPR011990">
    <property type="entry name" value="TPR-like_helical_dom_sf"/>
</dbReference>
<keyword evidence="1" id="KW-1133">Transmembrane helix</keyword>
<evidence type="ECO:0000313" key="2">
    <source>
        <dbReference type="EMBL" id="BBE31691.1"/>
    </source>
</evidence>
<dbReference type="InParanoid" id="A0A7G1G5K5"/>
<keyword evidence="1" id="KW-0472">Membrane</keyword>
<evidence type="ECO:0000256" key="1">
    <source>
        <dbReference type="SAM" id="Phobius"/>
    </source>
</evidence>
<evidence type="ECO:0000313" key="3">
    <source>
        <dbReference type="Proteomes" id="UP000516361"/>
    </source>
</evidence>
<keyword evidence="1" id="KW-0812">Transmembrane</keyword>
<dbReference type="KEGG" id="ocy:OSSY52_18320"/>
<dbReference type="EMBL" id="AP018712">
    <property type="protein sequence ID" value="BBE31691.1"/>
    <property type="molecule type" value="Genomic_DNA"/>
</dbReference>
<dbReference type="RefSeq" id="WP_190614400.1">
    <property type="nucleotide sequence ID" value="NZ_AP018712.1"/>
</dbReference>
<dbReference type="AlphaFoldDB" id="A0A7G1G5K5"/>
<keyword evidence="3" id="KW-1185">Reference proteome</keyword>
<feature type="transmembrane region" description="Helical" evidence="1">
    <location>
        <begin position="335"/>
        <end position="357"/>
    </location>
</feature>
<protein>
    <submittedName>
        <fullName evidence="2">Uncharacterized protein</fullName>
    </submittedName>
</protein>
<sequence length="388" mass="45978">MFLIIMISISNFSNLNDFLNNFDEEIIINSENKEMNILGLYLKYWKTGYEDYKTTANIMRSELYKNFSADESVLLNILSETIPFDYFKPQKDLEEALNIYNNSIILNSMYIYFAYTDWEKSRNLIKLKKINGAISKIEQLKGKTPFTSYYHSLILWNSKIYQNKNEAYNELKAMYINHKDNQKILELLIKFCYSLNKLDEIISYSELYKNFSKKDNKILLLIAKTYQKNKNYKKSRDLIQNIINNTNKNNVLASSYEILGDMASTTSQKINYYRLSLKNDPKNPTVLEKLGRTYYTGNEKNLNLARIYLSKSLTFDPNQEKTYKMLISIQKKYRIYAFFSYVLPLFLISVLLIFILIHKKNEKEIIVEKIGEKINVKNEIMRSEKNEE</sequence>
<organism evidence="2 3">
    <name type="scientific">Tepiditoga spiralis</name>
    <dbReference type="NCBI Taxonomy" id="2108365"/>
    <lineage>
        <taxon>Bacteria</taxon>
        <taxon>Thermotogati</taxon>
        <taxon>Thermotogota</taxon>
        <taxon>Thermotogae</taxon>
        <taxon>Petrotogales</taxon>
        <taxon>Petrotogaceae</taxon>
        <taxon>Tepiditoga</taxon>
    </lineage>
</organism>
<dbReference type="Proteomes" id="UP000516361">
    <property type="component" value="Chromosome"/>
</dbReference>
<reference evidence="2 3" key="1">
    <citation type="submission" date="2018-06" db="EMBL/GenBank/DDBJ databases">
        <title>Genome sequencing of Oceanotoga sp. sy52.</title>
        <authorList>
            <person name="Mori K."/>
        </authorList>
    </citation>
    <scope>NUCLEOTIDE SEQUENCE [LARGE SCALE GENOMIC DNA]</scope>
    <source>
        <strain evidence="3">sy52</strain>
    </source>
</reference>
<accession>A0A7G1G5K5</accession>
<dbReference type="SUPFAM" id="SSF48452">
    <property type="entry name" value="TPR-like"/>
    <property type="match status" value="1"/>
</dbReference>
<gene>
    <name evidence="2" type="ORF">OSSY52_18320</name>
</gene>
<dbReference type="Gene3D" id="1.25.40.10">
    <property type="entry name" value="Tetratricopeptide repeat domain"/>
    <property type="match status" value="1"/>
</dbReference>